<dbReference type="GO" id="GO:0005654">
    <property type="term" value="C:nucleoplasm"/>
    <property type="evidence" value="ECO:0007669"/>
    <property type="project" value="UniProtKB-ARBA"/>
</dbReference>
<dbReference type="GO" id="GO:0048935">
    <property type="term" value="P:peripheral nervous system neuron development"/>
    <property type="evidence" value="ECO:0007669"/>
    <property type="project" value="UniProtKB-ARBA"/>
</dbReference>
<dbReference type="GO" id="GO:0000978">
    <property type="term" value="F:RNA polymerase II cis-regulatory region sequence-specific DNA binding"/>
    <property type="evidence" value="ECO:0007669"/>
    <property type="project" value="TreeGrafter"/>
</dbReference>
<dbReference type="FunFam" id="2.60.40.340:FF:000006">
    <property type="entry name" value="Dorsal isoform 1-B"/>
    <property type="match status" value="1"/>
</dbReference>
<dbReference type="GO" id="GO:0008063">
    <property type="term" value="P:Toll signaling pathway"/>
    <property type="evidence" value="ECO:0007669"/>
    <property type="project" value="UniProtKB-ARBA"/>
</dbReference>
<dbReference type="SMART" id="SM00429">
    <property type="entry name" value="IPT"/>
    <property type="match status" value="1"/>
</dbReference>
<dbReference type="InterPro" id="IPR032397">
    <property type="entry name" value="RHD_dimer"/>
</dbReference>
<dbReference type="InterPro" id="IPR011539">
    <property type="entry name" value="RHD_DNA_bind_dom"/>
</dbReference>
<dbReference type="InterPro" id="IPR013783">
    <property type="entry name" value="Ig-like_fold"/>
</dbReference>
<proteinExistence type="evidence at transcript level"/>
<dbReference type="GO" id="GO:0007249">
    <property type="term" value="P:canonical NF-kappaB signal transduction"/>
    <property type="evidence" value="ECO:0007669"/>
    <property type="project" value="UniProtKB-ARBA"/>
</dbReference>
<dbReference type="InterPro" id="IPR000451">
    <property type="entry name" value="NFkB/Dor"/>
</dbReference>
<dbReference type="GO" id="GO:0033554">
    <property type="term" value="P:cellular response to stress"/>
    <property type="evidence" value="ECO:0007669"/>
    <property type="project" value="TreeGrafter"/>
</dbReference>
<dbReference type="GO" id="GO:0038061">
    <property type="term" value="P:non-canonical NF-kappaB signal transduction"/>
    <property type="evidence" value="ECO:0007669"/>
    <property type="project" value="TreeGrafter"/>
</dbReference>
<sequence length="400" mass="44258">MFVAQRTSSNQLSLHISDVIDIIGQDDPDYAASAISVYGGVQMGGGGGGGGAASEANFSTISSASRPDPDLESKRKAYVRIIEQPQAKALRFRYICEGRSAGSIPGVRSTTENKTYPAIQVVGYKGPAVVVVSCVTVDPPYRPHPHNLVGKEGCKKGVCTMTINNDSMQCVFSNLGIQCVKKRDVEDALKLREEIRVDPFQTGFSHRNQPQSIDLNALRLCFQVFLEGSEKGKFTFPLKPQVSDPIYDKKATSDLIICKLSDCTSSVAGGKEIILLCDKVTKEDIHVRFYEVKDGMIEWEAFGDFQASDVHKQVAISFKTPRYKTLEIENPIKVYVQLLRPPDKSTSEPRPFQYLPLDSDPQYLKRKMAKLGNSANTEKISRYLAENMAGTGKFWIFSDM</sequence>
<dbReference type="Pfam" id="PF16179">
    <property type="entry name" value="RHD_dimer"/>
    <property type="match status" value="1"/>
</dbReference>
<dbReference type="GO" id="GO:0034097">
    <property type="term" value="P:response to cytokine"/>
    <property type="evidence" value="ECO:0007669"/>
    <property type="project" value="TreeGrafter"/>
</dbReference>
<reference evidence="2" key="1">
    <citation type="submission" date="2009-05" db="EMBL/GenBank/DDBJ databases">
        <authorList>
            <person name="Huang X.-D."/>
            <person name="Yin Z.-X."/>
            <person name="He J.-G."/>
        </authorList>
    </citation>
    <scope>NUCLEOTIDE SEQUENCE</scope>
</reference>
<dbReference type="OrthoDB" id="7881762at2759"/>
<dbReference type="Pfam" id="PF00554">
    <property type="entry name" value="RHD_DNA_bind"/>
    <property type="match status" value="1"/>
</dbReference>
<organism evidence="2">
    <name type="scientific">Penaeus vannamei</name>
    <name type="common">Whiteleg shrimp</name>
    <name type="synonym">Litopenaeus vannamei</name>
    <dbReference type="NCBI Taxonomy" id="6689"/>
    <lineage>
        <taxon>Eukaryota</taxon>
        <taxon>Metazoa</taxon>
        <taxon>Ecdysozoa</taxon>
        <taxon>Arthropoda</taxon>
        <taxon>Crustacea</taxon>
        <taxon>Multicrustacea</taxon>
        <taxon>Malacostraca</taxon>
        <taxon>Eumalacostraca</taxon>
        <taxon>Eucarida</taxon>
        <taxon>Decapoda</taxon>
        <taxon>Dendrobranchiata</taxon>
        <taxon>Penaeoidea</taxon>
        <taxon>Penaeidae</taxon>
        <taxon>Penaeus</taxon>
    </lineage>
</organism>
<dbReference type="PANTHER" id="PTHR24169">
    <property type="entry name" value="NUCLEAR FACTOR NF-KAPPA-B PROTEIN"/>
    <property type="match status" value="1"/>
</dbReference>
<reference evidence="2" key="2">
    <citation type="journal article" date="2010" name="Dev. Comp. Immunol.">
        <title>Identification and functional study of a shrimp Dorsal homologue.</title>
        <authorList>
            <person name="Huang X.D."/>
            <person name="Yin Z.X."/>
            <person name="Jia X.T."/>
            <person name="Liang J.P."/>
            <person name="Ai H.S."/>
            <person name="Yang L.S."/>
            <person name="Liu X."/>
            <person name="Wang P.H."/>
            <person name="Li S.D."/>
            <person name="Weng S.P."/>
            <person name="Yu X.Q."/>
            <person name="He J.G."/>
        </authorList>
    </citation>
    <scope>NUCLEOTIDE SEQUENCE</scope>
</reference>
<dbReference type="SUPFAM" id="SSF49417">
    <property type="entry name" value="p53-like transcription factors"/>
    <property type="match status" value="1"/>
</dbReference>
<dbReference type="GO" id="GO:0035206">
    <property type="term" value="P:regulation of hemocyte proliferation"/>
    <property type="evidence" value="ECO:0007669"/>
    <property type="project" value="UniProtKB-ARBA"/>
</dbReference>
<dbReference type="Gene3D" id="2.60.40.10">
    <property type="entry name" value="Immunoglobulins"/>
    <property type="match status" value="1"/>
</dbReference>
<dbReference type="Gene3D" id="2.60.40.340">
    <property type="entry name" value="Rel homology domain (RHD), DNA-binding domain"/>
    <property type="match status" value="1"/>
</dbReference>
<dbReference type="PROSITE" id="PS01204">
    <property type="entry name" value="REL_1"/>
    <property type="match status" value="1"/>
</dbReference>
<protein>
    <submittedName>
        <fullName evidence="2">Dorsal</fullName>
    </submittedName>
</protein>
<dbReference type="GO" id="GO:0000981">
    <property type="term" value="F:DNA-binding transcription factor activity, RNA polymerase II-specific"/>
    <property type="evidence" value="ECO:0007669"/>
    <property type="project" value="TreeGrafter"/>
</dbReference>
<dbReference type="InterPro" id="IPR033926">
    <property type="entry name" value="IPT_NFkappaB"/>
</dbReference>
<evidence type="ECO:0000259" key="1">
    <source>
        <dbReference type="PROSITE" id="PS50254"/>
    </source>
</evidence>
<dbReference type="InterPro" id="IPR002909">
    <property type="entry name" value="IPT_dom"/>
</dbReference>
<dbReference type="SMR" id="D2E9Y3"/>
<dbReference type="SUPFAM" id="SSF81296">
    <property type="entry name" value="E set domains"/>
    <property type="match status" value="1"/>
</dbReference>
<accession>D2E9Y3</accession>
<dbReference type="InterPro" id="IPR030492">
    <property type="entry name" value="RHD_CS"/>
</dbReference>
<evidence type="ECO:0000313" key="2">
    <source>
        <dbReference type="EMBL" id="ACZ98167.1"/>
    </source>
</evidence>
<dbReference type="PRINTS" id="PR00057">
    <property type="entry name" value="NFKBTNSCPFCT"/>
</dbReference>
<dbReference type="PANTHER" id="PTHR24169:SF25">
    <property type="entry name" value="DORSAL-RELATED IMMUNITY FACTOR DIF-RELATED"/>
    <property type="match status" value="1"/>
</dbReference>
<dbReference type="EMBL" id="FJ998202">
    <property type="protein sequence ID" value="ACZ98167.1"/>
    <property type="molecule type" value="mRNA"/>
</dbReference>
<dbReference type="GO" id="GO:0005737">
    <property type="term" value="C:cytoplasm"/>
    <property type="evidence" value="ECO:0007669"/>
    <property type="project" value="InterPro"/>
</dbReference>
<dbReference type="PROSITE" id="PS50254">
    <property type="entry name" value="REL_2"/>
    <property type="match status" value="1"/>
</dbReference>
<dbReference type="GO" id="GO:0045087">
    <property type="term" value="P:innate immune response"/>
    <property type="evidence" value="ECO:0007669"/>
    <property type="project" value="TreeGrafter"/>
</dbReference>
<dbReference type="FunFam" id="2.60.40.10:FF:000046">
    <property type="entry name" value="Nuclear factor NF-kappa-B p105 subunit"/>
    <property type="match status" value="1"/>
</dbReference>
<dbReference type="GO" id="GO:0002225">
    <property type="term" value="P:positive regulation of antimicrobial peptide production"/>
    <property type="evidence" value="ECO:0007669"/>
    <property type="project" value="UniProtKB-ARBA"/>
</dbReference>
<dbReference type="CDD" id="cd01177">
    <property type="entry name" value="IPT_NFkappaB"/>
    <property type="match status" value="1"/>
</dbReference>
<dbReference type="InterPro" id="IPR037059">
    <property type="entry name" value="RHD_DNA_bind_dom_sf"/>
</dbReference>
<dbReference type="AlphaFoldDB" id="D2E9Y3"/>
<dbReference type="InterPro" id="IPR008967">
    <property type="entry name" value="p53-like_TF_DNA-bd_sf"/>
</dbReference>
<dbReference type="GO" id="GO:0045944">
    <property type="term" value="P:positive regulation of transcription by RNA polymerase II"/>
    <property type="evidence" value="ECO:0007669"/>
    <property type="project" value="TreeGrafter"/>
</dbReference>
<dbReference type="InterPro" id="IPR014756">
    <property type="entry name" value="Ig_E-set"/>
</dbReference>
<name>D2E9Y3_PENVA</name>
<feature type="domain" description="RHD" evidence="1">
    <location>
        <begin position="74"/>
        <end position="253"/>
    </location>
</feature>